<gene>
    <name evidence="1" type="ORF">LZ24_01414</name>
</gene>
<dbReference type="AlphaFoldDB" id="A0A562RW02"/>
<evidence type="ECO:0000313" key="2">
    <source>
        <dbReference type="Proteomes" id="UP000318307"/>
    </source>
</evidence>
<comment type="caution">
    <text evidence="1">The sequence shown here is derived from an EMBL/GenBank/DDBJ whole genome shotgun (WGS) entry which is preliminary data.</text>
</comment>
<accession>A0A562RW02</accession>
<dbReference type="Proteomes" id="UP000318307">
    <property type="component" value="Unassembled WGS sequence"/>
</dbReference>
<sequence>MLAEVPRCINATVPYTAKEKPLPNGNGFGWIQGGGARILPELMEDLFLCFFNENIQFSILLHFLDDRIHTGYEVSVLFMEVMKKIQHRKGFFSRNDIFRTQLKRLVFYFQFQNFFCVFIHDLGPYLVRQREGFIDSEGMAQFNKGVGTGKKYLV</sequence>
<name>A0A562RW02_9BACT</name>
<keyword evidence="2" id="KW-1185">Reference proteome</keyword>
<evidence type="ECO:0000313" key="1">
    <source>
        <dbReference type="EMBL" id="TWI73003.1"/>
    </source>
</evidence>
<proteinExistence type="predicted"/>
<organism evidence="1 2">
    <name type="scientific">Desulfobotulus alkaliphilus</name>
    <dbReference type="NCBI Taxonomy" id="622671"/>
    <lineage>
        <taxon>Bacteria</taxon>
        <taxon>Pseudomonadati</taxon>
        <taxon>Thermodesulfobacteriota</taxon>
        <taxon>Desulfobacteria</taxon>
        <taxon>Desulfobacterales</taxon>
        <taxon>Desulfobacteraceae</taxon>
        <taxon>Desulfobotulus</taxon>
    </lineage>
</organism>
<protein>
    <submittedName>
        <fullName evidence="1">Uncharacterized protein</fullName>
    </submittedName>
</protein>
<reference evidence="1 2" key="1">
    <citation type="submission" date="2019-07" db="EMBL/GenBank/DDBJ databases">
        <title>Genome sequencing of 100 strains of the haloalkaliphilic chemolithoautotrophic sulfur-oxidizing bacterium Thioalkalivibrio.</title>
        <authorList>
            <person name="Muyzer G."/>
        </authorList>
    </citation>
    <scope>NUCLEOTIDE SEQUENCE [LARGE SCALE GENOMIC DNA]</scope>
    <source>
        <strain evidence="1 2">ASO4-4</strain>
    </source>
</reference>
<dbReference type="EMBL" id="VLLC01000009">
    <property type="protein sequence ID" value="TWI73003.1"/>
    <property type="molecule type" value="Genomic_DNA"/>
</dbReference>